<evidence type="ECO:0000256" key="1">
    <source>
        <dbReference type="SAM" id="SignalP"/>
    </source>
</evidence>
<gene>
    <name evidence="2" type="ORF">AFUS01_LOCUS34583</name>
</gene>
<comment type="caution">
    <text evidence="2">The sequence shown here is derived from an EMBL/GenBank/DDBJ whole genome shotgun (WGS) entry which is preliminary data.</text>
</comment>
<evidence type="ECO:0000313" key="2">
    <source>
        <dbReference type="EMBL" id="CAG7824428.1"/>
    </source>
</evidence>
<accession>A0A8J2PKG7</accession>
<keyword evidence="1" id="KW-0732">Signal</keyword>
<organism evidence="2 3">
    <name type="scientific">Allacma fusca</name>
    <dbReference type="NCBI Taxonomy" id="39272"/>
    <lineage>
        <taxon>Eukaryota</taxon>
        <taxon>Metazoa</taxon>
        <taxon>Ecdysozoa</taxon>
        <taxon>Arthropoda</taxon>
        <taxon>Hexapoda</taxon>
        <taxon>Collembola</taxon>
        <taxon>Symphypleona</taxon>
        <taxon>Sminthuridae</taxon>
        <taxon>Allacma</taxon>
    </lineage>
</organism>
<protein>
    <recommendedName>
        <fullName evidence="4">Protein sleepless</fullName>
    </recommendedName>
</protein>
<dbReference type="Proteomes" id="UP000708208">
    <property type="component" value="Unassembled WGS sequence"/>
</dbReference>
<reference evidence="2" key="1">
    <citation type="submission" date="2021-06" db="EMBL/GenBank/DDBJ databases">
        <authorList>
            <person name="Hodson N. C."/>
            <person name="Mongue J. A."/>
            <person name="Jaron S. K."/>
        </authorList>
    </citation>
    <scope>NUCLEOTIDE SEQUENCE</scope>
</reference>
<name>A0A8J2PKG7_9HEXA</name>
<dbReference type="AlphaFoldDB" id="A0A8J2PKG7"/>
<evidence type="ECO:0000313" key="3">
    <source>
        <dbReference type="Proteomes" id="UP000708208"/>
    </source>
</evidence>
<sequence>MLLVQSLPLHFCWKMKYGQSNVVLLLLILFVVPSLALRCYYCSGDEDCKGGGGTSKLCPPSGYSDGCLRRTNDEGIVIERDCASGPYLRFNCTTDINGFKTCICKGHLCNGVSNVISVWVTI</sequence>
<feature type="signal peptide" evidence="1">
    <location>
        <begin position="1"/>
        <end position="36"/>
    </location>
</feature>
<feature type="chain" id="PRO_5035327381" description="Protein sleepless" evidence="1">
    <location>
        <begin position="37"/>
        <end position="122"/>
    </location>
</feature>
<keyword evidence="3" id="KW-1185">Reference proteome</keyword>
<dbReference type="EMBL" id="CAJVCH010532783">
    <property type="protein sequence ID" value="CAG7824428.1"/>
    <property type="molecule type" value="Genomic_DNA"/>
</dbReference>
<evidence type="ECO:0008006" key="4">
    <source>
        <dbReference type="Google" id="ProtNLM"/>
    </source>
</evidence>
<proteinExistence type="predicted"/>